<evidence type="ECO:0000256" key="1">
    <source>
        <dbReference type="ARBA" id="ARBA00008522"/>
    </source>
</evidence>
<protein>
    <recommendedName>
        <fullName evidence="2">UPF0178 protein D0469_00905</fullName>
    </recommendedName>
</protein>
<evidence type="ECO:0000313" key="4">
    <source>
        <dbReference type="Proteomes" id="UP000264541"/>
    </source>
</evidence>
<accession>A0A372LU24</accession>
<dbReference type="InterPro" id="IPR003791">
    <property type="entry name" value="UPF0178"/>
</dbReference>
<gene>
    <name evidence="3" type="ORF">D0469_00905</name>
</gene>
<evidence type="ECO:0000313" key="3">
    <source>
        <dbReference type="EMBL" id="RFU71699.1"/>
    </source>
</evidence>
<proteinExistence type="inferred from homology"/>
<keyword evidence="4" id="KW-1185">Reference proteome</keyword>
<organism evidence="3 4">
    <name type="scientific">Peribacillus saganii</name>
    <dbReference type="NCBI Taxonomy" id="2303992"/>
    <lineage>
        <taxon>Bacteria</taxon>
        <taxon>Bacillati</taxon>
        <taxon>Bacillota</taxon>
        <taxon>Bacilli</taxon>
        <taxon>Bacillales</taxon>
        <taxon>Bacillaceae</taxon>
        <taxon>Peribacillus</taxon>
    </lineage>
</organism>
<reference evidence="3 4" key="1">
    <citation type="submission" date="2018-08" db="EMBL/GenBank/DDBJ databases">
        <title>Bacillus chawlae sp. nov., Bacillus glennii sp. nov., and Bacillus saganii sp. nov. Isolated from the Vehicle Assembly Building at Kennedy Space Center where the Viking Spacecraft were Assembled.</title>
        <authorList>
            <person name="Seuylemezian A."/>
            <person name="Vaishampayan P."/>
        </authorList>
    </citation>
    <scope>NUCLEOTIDE SEQUENCE [LARGE SCALE GENOMIC DNA]</scope>
    <source>
        <strain evidence="3 4">V47-23a</strain>
    </source>
</reference>
<dbReference type="Pfam" id="PF02639">
    <property type="entry name" value="DUF188"/>
    <property type="match status" value="1"/>
</dbReference>
<comment type="similarity">
    <text evidence="1 2">Belongs to the UPF0178 family.</text>
</comment>
<dbReference type="Proteomes" id="UP000264541">
    <property type="component" value="Unassembled WGS sequence"/>
</dbReference>
<evidence type="ECO:0000256" key="2">
    <source>
        <dbReference type="HAMAP-Rule" id="MF_00489"/>
    </source>
</evidence>
<dbReference type="PANTHER" id="PTHR35146:SF1">
    <property type="entry name" value="UPF0178 PROTEIN YAII"/>
    <property type="match status" value="1"/>
</dbReference>
<name>A0A372LU24_9BACI</name>
<dbReference type="PANTHER" id="PTHR35146">
    <property type="entry name" value="UPF0178 PROTEIN YAII"/>
    <property type="match status" value="1"/>
</dbReference>
<dbReference type="AlphaFoldDB" id="A0A372LU24"/>
<dbReference type="EMBL" id="QVTE01000001">
    <property type="protein sequence ID" value="RFU71699.1"/>
    <property type="molecule type" value="Genomic_DNA"/>
</dbReference>
<dbReference type="HAMAP" id="MF_00489">
    <property type="entry name" value="UPF0178"/>
    <property type="match status" value="1"/>
</dbReference>
<dbReference type="OrthoDB" id="9798918at2"/>
<comment type="caution">
    <text evidence="3">The sequence shown here is derived from an EMBL/GenBank/DDBJ whole genome shotgun (WGS) entry which is preliminary data.</text>
</comment>
<dbReference type="RefSeq" id="WP_117324772.1">
    <property type="nucleotide sequence ID" value="NZ_QVTE01000001.1"/>
</dbReference>
<dbReference type="NCBIfam" id="NF001095">
    <property type="entry name" value="PRK00124.1"/>
    <property type="match status" value="1"/>
</dbReference>
<sequence length="150" mass="16690">MNLKVYADACPVKKEVIECADMHKIPVCFVASVKNMMNEPSVGNWVYVDADKEAADLYIINASKRGDIVITADIGLAATALAKGVYALSPRGKEYNDDNIQTLLDMRFYSAKLRRQGKHTKGPKPFTAADRHRFKKSFAEILSNLEGFCD</sequence>